<evidence type="ECO:0000313" key="3">
    <source>
        <dbReference type="Proteomes" id="UP001516400"/>
    </source>
</evidence>
<gene>
    <name evidence="2" type="ORF">HHI36_002842</name>
</gene>
<organism evidence="2 3">
    <name type="scientific">Cryptolaemus montrouzieri</name>
    <dbReference type="NCBI Taxonomy" id="559131"/>
    <lineage>
        <taxon>Eukaryota</taxon>
        <taxon>Metazoa</taxon>
        <taxon>Ecdysozoa</taxon>
        <taxon>Arthropoda</taxon>
        <taxon>Hexapoda</taxon>
        <taxon>Insecta</taxon>
        <taxon>Pterygota</taxon>
        <taxon>Neoptera</taxon>
        <taxon>Endopterygota</taxon>
        <taxon>Coleoptera</taxon>
        <taxon>Polyphaga</taxon>
        <taxon>Cucujiformia</taxon>
        <taxon>Coccinelloidea</taxon>
        <taxon>Coccinellidae</taxon>
        <taxon>Scymninae</taxon>
        <taxon>Scymnini</taxon>
        <taxon>Cryptolaemus</taxon>
    </lineage>
</organism>
<evidence type="ECO:0000256" key="1">
    <source>
        <dbReference type="SAM" id="MobiDB-lite"/>
    </source>
</evidence>
<feature type="compositionally biased region" description="Basic and acidic residues" evidence="1">
    <location>
        <begin position="249"/>
        <end position="269"/>
    </location>
</feature>
<evidence type="ECO:0000313" key="2">
    <source>
        <dbReference type="EMBL" id="KAL3288394.1"/>
    </source>
</evidence>
<sequence length="467" mass="52713">MTVNSQSGPRSPRPPDDLISTATSALRRLHFKTGRNTTKNSTKQDNTVPKVVVMGSSTASETTINTSTDSSNTIVTTMTATDGDNTEDSLDLTEPVDYLNSENIVDNPNFPHQILQPLPATPKTPMTARQQTSPTAKYESKFIFEIDPSMNMKLSQDQEEDCGDTPKNNMTPSIFTIHGTKFDFELNEGKKTVDKLMEEQIEALKLEARRRNSYKAAQNDLDRIDVMIDEEIAKRERNTKEHKRSFRRKQLEIESEDRQKTSPKRRAEIPMHSSSENETDSPRPKHRHKKSSRRHHSPKCHDKFSYDEQQVAKYRDKAKMTPPDLRIDFFTEPMDKCQGNGFSNALHAPVITEKRGSVCLNKCLREVGAKLDASTVSPSPINVTTNPLDNSVHFGRKAPQATIVVQQPSLSLDHSNVSTILLKNGSDFVSNVESAGKFKKQKEDNMKQLLDVANNLTLEEIHDFEMR</sequence>
<protein>
    <submittedName>
        <fullName evidence="2">Uncharacterized protein</fullName>
    </submittedName>
</protein>
<accession>A0ABD2PBM5</accession>
<reference evidence="2 3" key="1">
    <citation type="journal article" date="2021" name="BMC Biol.">
        <title>Horizontally acquired antibacterial genes associated with adaptive radiation of ladybird beetles.</title>
        <authorList>
            <person name="Li H.S."/>
            <person name="Tang X.F."/>
            <person name="Huang Y.H."/>
            <person name="Xu Z.Y."/>
            <person name="Chen M.L."/>
            <person name="Du X.Y."/>
            <person name="Qiu B.Y."/>
            <person name="Chen P.T."/>
            <person name="Zhang W."/>
            <person name="Slipinski A."/>
            <person name="Escalona H.E."/>
            <person name="Waterhouse R.M."/>
            <person name="Zwick A."/>
            <person name="Pang H."/>
        </authorList>
    </citation>
    <scope>NUCLEOTIDE SEQUENCE [LARGE SCALE GENOMIC DNA]</scope>
    <source>
        <strain evidence="2">SYSU2018</strain>
    </source>
</reference>
<dbReference type="Proteomes" id="UP001516400">
    <property type="component" value="Unassembled WGS sequence"/>
</dbReference>
<feature type="region of interest" description="Disordered" evidence="1">
    <location>
        <begin position="236"/>
        <end position="308"/>
    </location>
</feature>
<dbReference type="EMBL" id="JABFTP020000185">
    <property type="protein sequence ID" value="KAL3288394.1"/>
    <property type="molecule type" value="Genomic_DNA"/>
</dbReference>
<keyword evidence="3" id="KW-1185">Reference proteome</keyword>
<name>A0ABD2PBM5_9CUCU</name>
<dbReference type="InterPro" id="IPR021349">
    <property type="entry name" value="DUF2967"/>
</dbReference>
<dbReference type="Pfam" id="PF11179">
    <property type="entry name" value="DUF2967"/>
    <property type="match status" value="1"/>
</dbReference>
<proteinExistence type="predicted"/>
<feature type="compositionally biased region" description="Basic residues" evidence="1">
    <location>
        <begin position="284"/>
        <end position="298"/>
    </location>
</feature>
<comment type="caution">
    <text evidence="2">The sequence shown here is derived from an EMBL/GenBank/DDBJ whole genome shotgun (WGS) entry which is preliminary data.</text>
</comment>
<dbReference type="AlphaFoldDB" id="A0ABD2PBM5"/>